<evidence type="ECO:0000256" key="5">
    <source>
        <dbReference type="ARBA" id="ARBA00022989"/>
    </source>
</evidence>
<keyword evidence="4" id="KW-0812">Transmembrane</keyword>
<comment type="subcellular location">
    <subcellularLocation>
        <location evidence="1">Cell membrane</location>
        <topology evidence="1">Single-pass membrane protein</topology>
    </subcellularLocation>
</comment>
<keyword evidence="5" id="KW-1133">Transmembrane helix</keyword>
<keyword evidence="10" id="KW-1185">Reference proteome</keyword>
<dbReference type="Pfam" id="PF13677">
    <property type="entry name" value="MotB_plug"/>
    <property type="match status" value="1"/>
</dbReference>
<name>A0A1M6G799_9FIRM</name>
<dbReference type="OrthoDB" id="9815217at2"/>
<dbReference type="GO" id="GO:0005886">
    <property type="term" value="C:plasma membrane"/>
    <property type="evidence" value="ECO:0007669"/>
    <property type="project" value="UniProtKB-SubCell"/>
</dbReference>
<evidence type="ECO:0000256" key="2">
    <source>
        <dbReference type="ARBA" id="ARBA00008914"/>
    </source>
</evidence>
<dbReference type="PROSITE" id="PS51123">
    <property type="entry name" value="OMPA_2"/>
    <property type="match status" value="1"/>
</dbReference>
<sequence>MSRRKRKVDSGGGGTAPWMNTYADMMTLLLCFFVLLFSFATIDAQKFESIIQSLQGSLGVLDSGIVVDMTPIEATFPGSLNNQETEEFSRIYQQVDNFIKENDLENNVTLVLNERGLLIRMLDATLFDSGKAEIKDEAKYIIEKISDVIKESGKNIRIEGHTDNVPIHTYRYPSNWELSTARAVNVLRYLVEVKNVEPWRLSAVGYGEYHPIDTNSTPEGRQNNRRVDILIINSESNGK</sequence>
<evidence type="ECO:0000256" key="4">
    <source>
        <dbReference type="ARBA" id="ARBA00022692"/>
    </source>
</evidence>
<dbReference type="PANTHER" id="PTHR30329">
    <property type="entry name" value="STATOR ELEMENT OF FLAGELLAR MOTOR COMPLEX"/>
    <property type="match status" value="1"/>
</dbReference>
<dbReference type="InterPro" id="IPR050330">
    <property type="entry name" value="Bact_OuterMem_StrucFunc"/>
</dbReference>
<evidence type="ECO:0000256" key="7">
    <source>
        <dbReference type="PROSITE-ProRule" id="PRU00473"/>
    </source>
</evidence>
<dbReference type="InterPro" id="IPR036737">
    <property type="entry name" value="OmpA-like_sf"/>
</dbReference>
<dbReference type="STRING" id="1122184.SAMN02745176_02269"/>
<dbReference type="InterPro" id="IPR006665">
    <property type="entry name" value="OmpA-like"/>
</dbReference>
<dbReference type="Gene3D" id="3.30.1330.60">
    <property type="entry name" value="OmpA-like domain"/>
    <property type="match status" value="1"/>
</dbReference>
<dbReference type="AlphaFoldDB" id="A0A1M6G799"/>
<dbReference type="RefSeq" id="WP_073026311.1">
    <property type="nucleotide sequence ID" value="NZ_FQZS01000014.1"/>
</dbReference>
<dbReference type="Pfam" id="PF00691">
    <property type="entry name" value="OmpA"/>
    <property type="match status" value="1"/>
</dbReference>
<evidence type="ECO:0000256" key="1">
    <source>
        <dbReference type="ARBA" id="ARBA00004162"/>
    </source>
</evidence>
<organism evidence="9 10">
    <name type="scientific">Lutispora thermophila DSM 19022</name>
    <dbReference type="NCBI Taxonomy" id="1122184"/>
    <lineage>
        <taxon>Bacteria</taxon>
        <taxon>Bacillati</taxon>
        <taxon>Bacillota</taxon>
        <taxon>Clostridia</taxon>
        <taxon>Lutisporales</taxon>
        <taxon>Lutisporaceae</taxon>
        <taxon>Lutispora</taxon>
    </lineage>
</organism>
<evidence type="ECO:0000313" key="9">
    <source>
        <dbReference type="EMBL" id="SHJ05803.1"/>
    </source>
</evidence>
<keyword evidence="6 7" id="KW-0472">Membrane</keyword>
<protein>
    <submittedName>
        <fullName evidence="9">Chemotaxis protein MotB</fullName>
    </submittedName>
</protein>
<comment type="similarity">
    <text evidence="2">Belongs to the MotB family.</text>
</comment>
<dbReference type="PANTHER" id="PTHR30329:SF21">
    <property type="entry name" value="LIPOPROTEIN YIAD-RELATED"/>
    <property type="match status" value="1"/>
</dbReference>
<dbReference type="InterPro" id="IPR025713">
    <property type="entry name" value="MotB-like_N_dom"/>
</dbReference>
<evidence type="ECO:0000256" key="6">
    <source>
        <dbReference type="ARBA" id="ARBA00023136"/>
    </source>
</evidence>
<gene>
    <name evidence="9" type="ORF">SAMN02745176_02269</name>
</gene>
<evidence type="ECO:0000259" key="8">
    <source>
        <dbReference type="PROSITE" id="PS51123"/>
    </source>
</evidence>
<dbReference type="SUPFAM" id="SSF103088">
    <property type="entry name" value="OmpA-like"/>
    <property type="match status" value="1"/>
</dbReference>
<evidence type="ECO:0000313" key="10">
    <source>
        <dbReference type="Proteomes" id="UP000184442"/>
    </source>
</evidence>
<evidence type="ECO:0000256" key="3">
    <source>
        <dbReference type="ARBA" id="ARBA00022475"/>
    </source>
</evidence>
<reference evidence="9 10" key="1">
    <citation type="submission" date="2016-11" db="EMBL/GenBank/DDBJ databases">
        <authorList>
            <person name="Jaros S."/>
            <person name="Januszkiewicz K."/>
            <person name="Wedrychowicz H."/>
        </authorList>
    </citation>
    <scope>NUCLEOTIDE SEQUENCE [LARGE SCALE GENOMIC DNA]</scope>
    <source>
        <strain evidence="9 10">DSM 19022</strain>
    </source>
</reference>
<feature type="domain" description="OmpA-like" evidence="8">
    <location>
        <begin position="114"/>
        <end position="235"/>
    </location>
</feature>
<proteinExistence type="inferred from homology"/>
<dbReference type="Proteomes" id="UP000184442">
    <property type="component" value="Unassembled WGS sequence"/>
</dbReference>
<keyword evidence="3" id="KW-1003">Cell membrane</keyword>
<dbReference type="CDD" id="cd07185">
    <property type="entry name" value="OmpA_C-like"/>
    <property type="match status" value="1"/>
</dbReference>
<accession>A0A1M6G799</accession>
<dbReference type="EMBL" id="FQZS01000014">
    <property type="protein sequence ID" value="SHJ05803.1"/>
    <property type="molecule type" value="Genomic_DNA"/>
</dbReference>